<proteinExistence type="predicted"/>
<dbReference type="Pfam" id="PF03745">
    <property type="entry name" value="DUF309"/>
    <property type="match status" value="1"/>
</dbReference>
<dbReference type="Proteomes" id="UP000219546">
    <property type="component" value="Unassembled WGS sequence"/>
</dbReference>
<organism evidence="1 2">
    <name type="scientific">Bacillus oleivorans</name>
    <dbReference type="NCBI Taxonomy" id="1448271"/>
    <lineage>
        <taxon>Bacteria</taxon>
        <taxon>Bacillati</taxon>
        <taxon>Bacillota</taxon>
        <taxon>Bacilli</taxon>
        <taxon>Bacillales</taxon>
        <taxon>Bacillaceae</taxon>
        <taxon>Bacillus</taxon>
    </lineage>
</organism>
<sequence>MYPYSYILFLSYFHGNRDYFECHEVLEEYWKSPEGNSERIWVGLIQTAVGFYHYRRGNLTGAKKMFKKSKNTLTSEQSALEKLGLDAKLYFKLLNEQIKKIENNQPYKSVNLPILDKKLLIECIEVCKEHSWTFGSAEAFPSADIIHKHKMRDRTEVEESRKEAIRKKRKSSF</sequence>
<dbReference type="AlphaFoldDB" id="A0A285CM08"/>
<evidence type="ECO:0008006" key="3">
    <source>
        <dbReference type="Google" id="ProtNLM"/>
    </source>
</evidence>
<keyword evidence="2" id="KW-1185">Reference proteome</keyword>
<dbReference type="Gene3D" id="1.10.3450.10">
    <property type="entry name" value="TTHA0068-like"/>
    <property type="match status" value="1"/>
</dbReference>
<dbReference type="PANTHER" id="PTHR34796">
    <property type="entry name" value="EXPRESSED PROTEIN"/>
    <property type="match status" value="1"/>
</dbReference>
<dbReference type="EMBL" id="OAOP01000002">
    <property type="protein sequence ID" value="SNX68088.1"/>
    <property type="molecule type" value="Genomic_DNA"/>
</dbReference>
<dbReference type="SUPFAM" id="SSF140663">
    <property type="entry name" value="TTHA0068-like"/>
    <property type="match status" value="1"/>
</dbReference>
<dbReference type="InterPro" id="IPR023203">
    <property type="entry name" value="TTHA0068_sf"/>
</dbReference>
<name>A0A285CM08_9BACI</name>
<dbReference type="InterPro" id="IPR005500">
    <property type="entry name" value="DUF309"/>
</dbReference>
<dbReference type="PANTHER" id="PTHR34796:SF1">
    <property type="entry name" value="EXPRESSED PROTEIN"/>
    <property type="match status" value="1"/>
</dbReference>
<dbReference type="RefSeq" id="WP_179714172.1">
    <property type="nucleotide sequence ID" value="NZ_JBEPMQ010000001.1"/>
</dbReference>
<accession>A0A285CM08</accession>
<reference evidence="1 2" key="1">
    <citation type="submission" date="2017-08" db="EMBL/GenBank/DDBJ databases">
        <authorList>
            <person name="de Groot N.N."/>
        </authorList>
    </citation>
    <scope>NUCLEOTIDE SEQUENCE [LARGE SCALE GENOMIC DNA]</scope>
    <source>
        <strain evidence="1 2">JC228</strain>
    </source>
</reference>
<gene>
    <name evidence="1" type="ORF">SAMN05877753_102296</name>
</gene>
<evidence type="ECO:0000313" key="1">
    <source>
        <dbReference type="EMBL" id="SNX68088.1"/>
    </source>
</evidence>
<evidence type="ECO:0000313" key="2">
    <source>
        <dbReference type="Proteomes" id="UP000219546"/>
    </source>
</evidence>
<protein>
    <recommendedName>
        <fullName evidence="3">DUF309 domain-containing protein</fullName>
    </recommendedName>
</protein>